<name>A0A830ETJ9_9EURY</name>
<dbReference type="PANTHER" id="PTHR37953:SF1">
    <property type="entry name" value="UPF0127 PROTEIN MJ1496"/>
    <property type="match status" value="1"/>
</dbReference>
<evidence type="ECO:0000313" key="3">
    <source>
        <dbReference type="Proteomes" id="UP000614221"/>
    </source>
</evidence>
<evidence type="ECO:0008006" key="4">
    <source>
        <dbReference type="Google" id="ProtNLM"/>
    </source>
</evidence>
<dbReference type="Proteomes" id="UP000614221">
    <property type="component" value="Unassembled WGS sequence"/>
</dbReference>
<evidence type="ECO:0000313" key="2">
    <source>
        <dbReference type="EMBL" id="GGK56055.1"/>
    </source>
</evidence>
<gene>
    <name evidence="2" type="ORF">GCM10009067_05690</name>
</gene>
<dbReference type="AlphaFoldDB" id="A0A830ETJ9"/>
<dbReference type="PANTHER" id="PTHR37953">
    <property type="entry name" value="UPF0127 PROTEIN MJ1496"/>
    <property type="match status" value="1"/>
</dbReference>
<dbReference type="InterPro" id="IPR003795">
    <property type="entry name" value="DUF192"/>
</dbReference>
<proteinExistence type="predicted"/>
<feature type="compositionally biased region" description="Low complexity" evidence="1">
    <location>
        <begin position="49"/>
        <end position="68"/>
    </location>
</feature>
<accession>A0A830ETJ9</accession>
<dbReference type="EMBL" id="BMPD01000001">
    <property type="protein sequence ID" value="GGK56055.1"/>
    <property type="molecule type" value="Genomic_DNA"/>
</dbReference>
<sequence>MQRPAVVVLGLVGLLVAAAVVLQTGLWVEVLGTDEYEEGTVTVREGSEAAVTPTATQPSTATSTPETTIAAREQETREPLGTVEVRIAQTFNQRYVGLSETESLGPDEGMLFVHDEAGQHTYVMRNMSFPLDIIFIDANGTITTIHHAPLPPEGTTGSDLTGYEGRGKYVLEVNRGWTNRTGVEVGDRVDLPPEAT</sequence>
<protein>
    <recommendedName>
        <fullName evidence="4">DUF192 domain-containing protein</fullName>
    </recommendedName>
</protein>
<comment type="caution">
    <text evidence="2">The sequence shown here is derived from an EMBL/GenBank/DDBJ whole genome shotgun (WGS) entry which is preliminary data.</text>
</comment>
<feature type="region of interest" description="Disordered" evidence="1">
    <location>
        <begin position="46"/>
        <end position="68"/>
    </location>
</feature>
<organism evidence="2 3">
    <name type="scientific">Haloarcula sebkhae</name>
    <dbReference type="NCBI Taxonomy" id="932660"/>
    <lineage>
        <taxon>Archaea</taxon>
        <taxon>Methanobacteriati</taxon>
        <taxon>Methanobacteriota</taxon>
        <taxon>Stenosarchaea group</taxon>
        <taxon>Halobacteria</taxon>
        <taxon>Halobacteriales</taxon>
        <taxon>Haloarculaceae</taxon>
        <taxon>Haloarcula</taxon>
    </lineage>
</organism>
<dbReference type="RefSeq" id="WP_188975190.1">
    <property type="nucleotide sequence ID" value="NZ_BMPD01000001.1"/>
</dbReference>
<dbReference type="InterPro" id="IPR038695">
    <property type="entry name" value="Saro_0823-like_sf"/>
</dbReference>
<reference evidence="2" key="2">
    <citation type="submission" date="2020-09" db="EMBL/GenBank/DDBJ databases">
        <authorList>
            <person name="Sun Q."/>
            <person name="Ohkuma M."/>
        </authorList>
    </citation>
    <scope>NUCLEOTIDE SEQUENCE</scope>
    <source>
        <strain evidence="2">JCM 19018</strain>
    </source>
</reference>
<reference evidence="2" key="1">
    <citation type="journal article" date="2014" name="Int. J. Syst. Evol. Microbiol.">
        <title>Complete genome sequence of Corynebacterium casei LMG S-19264T (=DSM 44701T), isolated from a smear-ripened cheese.</title>
        <authorList>
            <consortium name="US DOE Joint Genome Institute (JGI-PGF)"/>
            <person name="Walter F."/>
            <person name="Albersmeier A."/>
            <person name="Kalinowski J."/>
            <person name="Ruckert C."/>
        </authorList>
    </citation>
    <scope>NUCLEOTIDE SEQUENCE</scope>
    <source>
        <strain evidence="2">JCM 19018</strain>
    </source>
</reference>
<evidence type="ECO:0000256" key="1">
    <source>
        <dbReference type="SAM" id="MobiDB-lite"/>
    </source>
</evidence>
<dbReference type="OrthoDB" id="6763at2157"/>
<dbReference type="Pfam" id="PF02643">
    <property type="entry name" value="DUF192"/>
    <property type="match status" value="1"/>
</dbReference>
<dbReference type="Gene3D" id="2.60.120.1140">
    <property type="entry name" value="Protein of unknown function DUF192"/>
    <property type="match status" value="1"/>
</dbReference>